<feature type="region of interest" description="Disordered" evidence="1">
    <location>
        <begin position="801"/>
        <end position="856"/>
    </location>
</feature>
<feature type="compositionally biased region" description="Basic and acidic residues" evidence="1">
    <location>
        <begin position="2709"/>
        <end position="2725"/>
    </location>
</feature>
<evidence type="ECO:0000256" key="1">
    <source>
        <dbReference type="SAM" id="MobiDB-lite"/>
    </source>
</evidence>
<dbReference type="PANTHER" id="PTHR48176">
    <property type="entry name" value="DDRGK DOMAIN-CONTAINING PROTEIN 1"/>
    <property type="match status" value="1"/>
</dbReference>
<feature type="region of interest" description="Disordered" evidence="1">
    <location>
        <begin position="2154"/>
        <end position="2687"/>
    </location>
</feature>
<feature type="compositionally biased region" description="Basic and acidic residues" evidence="1">
    <location>
        <begin position="2016"/>
        <end position="2025"/>
    </location>
</feature>
<feature type="region of interest" description="Disordered" evidence="1">
    <location>
        <begin position="451"/>
        <end position="470"/>
    </location>
</feature>
<feature type="compositionally biased region" description="Basic and acidic residues" evidence="1">
    <location>
        <begin position="311"/>
        <end position="336"/>
    </location>
</feature>
<feature type="region of interest" description="Disordered" evidence="1">
    <location>
        <begin position="2707"/>
        <end position="2756"/>
    </location>
</feature>
<feature type="region of interest" description="Disordered" evidence="1">
    <location>
        <begin position="1511"/>
        <end position="1550"/>
    </location>
</feature>
<dbReference type="PANTHER" id="PTHR48176:SF1">
    <property type="entry name" value="DDRGK DOMAIN-CONTAINING PROTEIN 1"/>
    <property type="match status" value="1"/>
</dbReference>
<dbReference type="EMBL" id="FR823390">
    <property type="protein sequence ID" value="CBZ53370.1"/>
    <property type="molecule type" value="Genomic_DNA"/>
</dbReference>
<evidence type="ECO:0000313" key="3">
    <source>
        <dbReference type="Proteomes" id="UP000007494"/>
    </source>
</evidence>
<dbReference type="eggNOG" id="ENOG502S9NK">
    <property type="taxonomic scope" value="Eukaryota"/>
</dbReference>
<dbReference type="RefSeq" id="XP_003883402.1">
    <property type="nucleotide sequence ID" value="XM_003883353.1"/>
</dbReference>
<feature type="compositionally biased region" description="Low complexity" evidence="1">
    <location>
        <begin position="739"/>
        <end position="750"/>
    </location>
</feature>
<dbReference type="OMA" id="HAYEYIP"/>
<feature type="region of interest" description="Disordered" evidence="1">
    <location>
        <begin position="279"/>
        <end position="337"/>
    </location>
</feature>
<dbReference type="GO" id="GO:0044389">
    <property type="term" value="F:ubiquitin-like protein ligase binding"/>
    <property type="evidence" value="ECO:0007669"/>
    <property type="project" value="TreeGrafter"/>
</dbReference>
<dbReference type="OrthoDB" id="333880at2759"/>
<feature type="compositionally biased region" description="Basic and acidic residues" evidence="1">
    <location>
        <begin position="2154"/>
        <end position="2443"/>
    </location>
</feature>
<feature type="compositionally biased region" description="Basic and acidic residues" evidence="1">
    <location>
        <begin position="231"/>
        <end position="242"/>
    </location>
</feature>
<keyword evidence="3" id="KW-1185">Reference proteome</keyword>
<feature type="region of interest" description="Disordered" evidence="1">
    <location>
        <begin position="2001"/>
        <end position="2025"/>
    </location>
</feature>
<feature type="compositionally biased region" description="Basic and acidic residues" evidence="1">
    <location>
        <begin position="2514"/>
        <end position="2528"/>
    </location>
</feature>
<feature type="compositionally biased region" description="Basic and acidic residues" evidence="1">
    <location>
        <begin position="835"/>
        <end position="856"/>
    </location>
</feature>
<dbReference type="InterPro" id="IPR050899">
    <property type="entry name" value="DDRGK_domain-containing"/>
</dbReference>
<organism evidence="2 3">
    <name type="scientific">Neospora caninum (strain Liverpool)</name>
    <dbReference type="NCBI Taxonomy" id="572307"/>
    <lineage>
        <taxon>Eukaryota</taxon>
        <taxon>Sar</taxon>
        <taxon>Alveolata</taxon>
        <taxon>Apicomplexa</taxon>
        <taxon>Conoidasida</taxon>
        <taxon>Coccidia</taxon>
        <taxon>Eucoccidiorida</taxon>
        <taxon>Eimeriorina</taxon>
        <taxon>Sarcocystidae</taxon>
        <taxon>Neospora</taxon>
    </lineage>
</organism>
<feature type="compositionally biased region" description="Basic and acidic residues" evidence="1">
    <location>
        <begin position="32"/>
        <end position="53"/>
    </location>
</feature>
<feature type="compositionally biased region" description="Acidic residues" evidence="1">
    <location>
        <begin position="138"/>
        <end position="151"/>
    </location>
</feature>
<feature type="region of interest" description="Disordered" evidence="1">
    <location>
        <begin position="1019"/>
        <end position="1038"/>
    </location>
</feature>
<feature type="region of interest" description="Disordered" evidence="1">
    <location>
        <begin position="1273"/>
        <end position="1294"/>
    </location>
</feature>
<gene>
    <name evidence="2" type="ORF">NCLIV_031570</name>
</gene>
<protein>
    <submittedName>
        <fullName evidence="2">Uncharacterized protein</fullName>
    </submittedName>
</protein>
<feature type="region of interest" description="Disordered" evidence="1">
    <location>
        <begin position="1058"/>
        <end position="1099"/>
    </location>
</feature>
<feature type="compositionally biased region" description="Basic and acidic residues" evidence="1">
    <location>
        <begin position="1058"/>
        <end position="1089"/>
    </location>
</feature>
<feature type="compositionally biased region" description="Basic and acidic residues" evidence="1">
    <location>
        <begin position="2655"/>
        <end position="2665"/>
    </location>
</feature>
<feature type="compositionally biased region" description="Basic and acidic residues" evidence="1">
    <location>
        <begin position="1026"/>
        <end position="1038"/>
    </location>
</feature>
<feature type="compositionally biased region" description="Basic and acidic residues" evidence="1">
    <location>
        <begin position="102"/>
        <end position="117"/>
    </location>
</feature>
<feature type="compositionally biased region" description="Basic and acidic residues" evidence="1">
    <location>
        <begin position="2452"/>
        <end position="2495"/>
    </location>
</feature>
<feature type="compositionally biased region" description="Basic and acidic residues" evidence="1">
    <location>
        <begin position="2557"/>
        <end position="2618"/>
    </location>
</feature>
<dbReference type="VEuPathDB" id="ToxoDB:NCLIV_031570"/>
<dbReference type="GeneID" id="13443808"/>
<feature type="compositionally biased region" description="Basic and acidic residues" evidence="1">
    <location>
        <begin position="1520"/>
        <end position="1550"/>
    </location>
</feature>
<dbReference type="InParanoid" id="F0VI09"/>
<proteinExistence type="predicted"/>
<feature type="compositionally biased region" description="Basic and acidic residues" evidence="1">
    <location>
        <begin position="725"/>
        <end position="738"/>
    </location>
</feature>
<dbReference type="Proteomes" id="UP000007494">
    <property type="component" value="Chromosome VIII"/>
</dbReference>
<feature type="region of interest" description="Disordered" evidence="1">
    <location>
        <begin position="725"/>
        <end position="758"/>
    </location>
</feature>
<feature type="compositionally biased region" description="Basic and acidic residues" evidence="1">
    <location>
        <begin position="284"/>
        <end position="303"/>
    </location>
</feature>
<accession>F0VI09</accession>
<name>F0VI09_NEOCL</name>
<sequence>MKRASGKAPSSGHGPRRNVLPLPASTHSKRSNSHDGRRQTAAEGEAVTRDRDGFLIPRPLSVKPQGRKPAAENTAKPAEKRPRARIQARWPSQSTAHQRGGLTEDEKKSGEDVSEKEDASEEEKTDTENETLESSSTSEDDLDDEDYEEEEEKPRVTAGRIRPEAFRVSGKLRCSNPLRERRAGDLDNSSRLPALLDGSSVSSGPARGGEAPEPGRKRGRGTGDLRSLSRRSGDRKSKKLRGEVLRALDASLDSLISVTGVQYCPQRVAEAIAAEISKAQGETNARERAREGEEDSEGGRDARCNGGRQTGGDREKRMGAHAGKEREERERQRDENAAATMATLAAAVLNMLVEVGGLPSPLFHANHLAPLLIQSYAVLRRASTRRKSPSSLSRLDALALPAVSLPPPASAPATAARRILQRGICRLFAQLIEEKTAGVSAGSVVSVSLAPSSRGPAGESDGAEGAATGRNQADCQRVLKGDKASAPIGERQQCALLEFPRQTFHNFRSLLKSVFFQATLICQSEGSLEPLGSLGLLGLLSGLAGSGARRIRAAATLAVLGISEGLAASLASLHAEESKFHQQLLQLQCTHDVPALPSSSSSSSSWGERVVEDIRGRLDGAERSTRVSVQLLEVLAAESLAFRSRDVCPLIRAETLHVMASYLLPALPALVLGCLPFQAAVLSALADAAGPKASVSVFQSTALLSSLEFFSVALSLLLPREASEKALPRARPERRSEAAGDASPAGSAGDNGDETQVDDATRQKAETFVKAARPLVLLLAAGSEDSAVAALHALLPAAKATRSWREAGTKRSTGEDAAKAHGRRRTEDAGEAEGGETRTEHGGGTKTPGERGEKEESVWVISEEEGEKLLSSFWTSKGTEAAAAAAPILDELFLGGRLAAENASEETPQEGRLGPSTERGLRLLLSFCLAHLPRSPPSSFSAAVSSSLLFACADRVVDGFWGLAAGVKQPKRMLELLVRGEAEGDERCALREGERKLLLQFCARSFQLLQLRQREAQQRRQPSKVRRVERARAERERDGARLAPGRVWGCEASLREDKTEKKAKRTPREEPPAGRLETEAAPDEERDREREDEEREEKQFLVEGTEAVFANLPMLLRIHQADRDELYLLLAGVYWAAFPPPCLSFHLSQRALTLSPSSLSSAPFVLSSFPLSPSPLSAACTSPVSICAHTSPFFSPSGALAALTSVCLSASSPLAVRTAFSCLSNLALLLAPLDAKPVSAALSRLHASLLSASVASGESLQALLFRHPAAKVGGDAREEGRGPLPLDSQREDAQAPPVFDLSRLRKSRKHRELVEMHLVQLEANLLRLASFYSTCLSFLAEPRGRDSERTGRESALESFHALSFPSLATATETAVAILHMRVMASMAEEPNAELATVHGEERIELNGPAEMGEVPEIPTPRLVLHASDLLLAIYSHLAYRSLFLYSNLTGEIRRVAQLETYRAQGASVPEIGGDAREGKEKRQAEKAAMRGWDADLEDGYAGEKHILDGWPAEETDQETVESRDAARRLAAEAHTGEQETGKGGERDSRTVSAEIEHAREGVSAVSRQLQETLAEAAACRNRSTVLLAALLETETRPLLLFNSLVSVLTLVDRESARVSFLDSSGVSAAQVEGAVLSAREACCRALSSVSVSPSPRAESPAVRSPELLLPSLHAYEYIPSDLEAIVSAFQHFLDLLGSSSEAFLSPEKALSRRLCRAAEKTETSFPLPSHLPDLAGGSSSLAASSLFSSALSGTACAPLLATARYDASALSYLDSVVLASSPSFALCTSPQKRQHAASAQEPKALEACAQAQPEDGPGCDFKLRVRESMALGCCRLARQSCLRELRWAVGGLGASLLSMLDHPSAPVAMESRLLFQTMKRQNFRLLLQMLLQTAQDLFDARLLTPLTLLLLERREREREGRGGVGGAGEAVATETRDAEVGDSSLVAEDVEERFSHLVQWSVVASQRLSVGVLAGAQQMEMVNFWRAAIRHNRCLANAAAEYERRNSQDESTQETQGKDEREEEEKAFQRAREEVLWQLQVGGRERREGDAEGSPLVGVERFPRLQFLDFLHPFIQRGSLPTYLLNQLLGVTKELIKRKEEEAREARVGSGAHGRRVERERENCFVGWETSGEKRLFEAVKKKEGWMTLLQTMREKRQAAEDERAKERRERERRDQEPLEDERRKERQKRAHDVESAERGNREERENERREVREERREERDKERREARENERREARENERREARENERREAREKERREARENEQREARENERREAREKERREARENEQREARENERREARENERREAREKERREEREKERREEREKERREEREKERREEKENERRERERHGAQERTGDERRQGKRRREESEGARERMEGVDKRKGRQGQEREGEKRRERRQFDDASRGARGDKEPARPREQNGGEREEEAAKETWSRRELWKEGEEDSEDELCARLEKRSGAGEIQRKEEAPKIREEIPRQEARQEERKKRDDSRGRKKKEVNIFSSEEDEDWRETAQARRPRQERLPARSAARKPLGSHESESDESEREDASSGAEDLRRGEKTRGARARRSEEAPPHEANSRAERHLTATRETETVENDGRGRPKRDAKPGERETHAPTAPEARAKPRQDDEDLWNFSVSPVPRRTNLPVEPDAARARRRECTPRPAPSVSSEEGKGEFTGSELDVWSDDDGSLFEKMERVCSLLGSEKKSREDDARGVLDTRPRKRQKAAREEEPEWDSASQATSFAEDLLDF</sequence>
<feature type="compositionally biased region" description="Acidic residues" evidence="1">
    <location>
        <begin position="118"/>
        <end position="131"/>
    </location>
</feature>
<reference evidence="3" key="1">
    <citation type="journal article" date="2012" name="PLoS Pathog.">
        <title>Comparative genomics of the apicomplexan parasites Toxoplasma gondii and Neospora caninum: Coccidia differing in host range and transmission strategy.</title>
        <authorList>
            <person name="Reid A.J."/>
            <person name="Vermont S.J."/>
            <person name="Cotton J.A."/>
            <person name="Harris D."/>
            <person name="Hill-Cawthorne G.A."/>
            <person name="Konen-Waisman S."/>
            <person name="Latham S.M."/>
            <person name="Mourier T."/>
            <person name="Norton R."/>
            <person name="Quail M.A."/>
            <person name="Sanders M."/>
            <person name="Shanmugam D."/>
            <person name="Sohal A."/>
            <person name="Wasmuth J.D."/>
            <person name="Brunk B."/>
            <person name="Grigg M.E."/>
            <person name="Howard J.C."/>
            <person name="Parkinson J."/>
            <person name="Roos D.S."/>
            <person name="Trees A.J."/>
            <person name="Berriman M."/>
            <person name="Pain A."/>
            <person name="Wastling J.M."/>
        </authorList>
    </citation>
    <scope>NUCLEOTIDE SEQUENCE [LARGE SCALE GENOMIC DNA]</scope>
    <source>
        <strain evidence="3">Liverpool</strain>
    </source>
</reference>
<evidence type="ECO:0000313" key="2">
    <source>
        <dbReference type="EMBL" id="CBZ53370.1"/>
    </source>
</evidence>
<feature type="compositionally biased region" description="Basic and acidic residues" evidence="1">
    <location>
        <begin position="803"/>
        <end position="819"/>
    </location>
</feature>
<feature type="region of interest" description="Disordered" evidence="1">
    <location>
        <begin position="1"/>
        <end position="242"/>
    </location>
</feature>